<dbReference type="RefSeq" id="WP_349243563.1">
    <property type="nucleotide sequence ID" value="NZ_JASCXX010000003.1"/>
</dbReference>
<dbReference type="EMBL" id="JASCXX010000003">
    <property type="protein sequence ID" value="MDI6448154.1"/>
    <property type="molecule type" value="Genomic_DNA"/>
</dbReference>
<sequence length="150" mass="18185">MRRFVWRLQKVLDIKTKEEQLKRMELFRLTETLAIRRSELLMRRRILREIAAEITRDRSAGRLGAQEFFLRNADIDDQLIRRLNAEIEELETQRKHKTAEVLAARRFKEALEKLRTEAKVRFIQEQEKLEQKEMDDRTTIAFARNESMRL</sequence>
<dbReference type="Gene3D" id="1.10.287.1700">
    <property type="match status" value="1"/>
</dbReference>
<keyword evidence="2" id="KW-0966">Cell projection</keyword>
<keyword evidence="1" id="KW-0175">Coiled coil</keyword>
<dbReference type="InterPro" id="IPR053716">
    <property type="entry name" value="Flag_assembly_chemotaxis_eff"/>
</dbReference>
<evidence type="ECO:0000313" key="2">
    <source>
        <dbReference type="EMBL" id="MDI6448154.1"/>
    </source>
</evidence>
<evidence type="ECO:0000256" key="1">
    <source>
        <dbReference type="SAM" id="Coils"/>
    </source>
</evidence>
<keyword evidence="3" id="KW-1185">Reference proteome</keyword>
<dbReference type="AlphaFoldDB" id="A0AAW6TV81"/>
<keyword evidence="2" id="KW-0969">Cilium</keyword>
<accession>A0AAW6TV81</accession>
<name>A0AAW6TV81_9BACT</name>
<keyword evidence="2" id="KW-0282">Flagellum</keyword>
<organism evidence="2 3">
    <name type="scientific">Anaerobaca lacustris</name>
    <dbReference type="NCBI Taxonomy" id="3044600"/>
    <lineage>
        <taxon>Bacteria</taxon>
        <taxon>Pseudomonadati</taxon>
        <taxon>Planctomycetota</taxon>
        <taxon>Phycisphaerae</taxon>
        <taxon>Sedimentisphaerales</taxon>
        <taxon>Anaerobacaceae</taxon>
        <taxon>Anaerobaca</taxon>
    </lineage>
</organism>
<gene>
    <name evidence="2" type="ORF">QJ522_03770</name>
</gene>
<evidence type="ECO:0000313" key="3">
    <source>
        <dbReference type="Proteomes" id="UP001431776"/>
    </source>
</evidence>
<comment type="caution">
    <text evidence="2">The sequence shown here is derived from an EMBL/GenBank/DDBJ whole genome shotgun (WGS) entry which is preliminary data.</text>
</comment>
<reference evidence="2" key="1">
    <citation type="submission" date="2023-05" db="EMBL/GenBank/DDBJ databases">
        <title>Anaerotaeda fermentans gen. nov., sp. nov., a novel anaerobic planctomycete of the new family within the order Sedimentisphaerales isolated from Taman Peninsula, Russia.</title>
        <authorList>
            <person name="Khomyakova M.A."/>
            <person name="Merkel A.Y."/>
            <person name="Slobodkin A.I."/>
        </authorList>
    </citation>
    <scope>NUCLEOTIDE SEQUENCE</scope>
    <source>
        <strain evidence="2">M17dextr</strain>
    </source>
</reference>
<proteinExistence type="predicted"/>
<dbReference type="Proteomes" id="UP001431776">
    <property type="component" value="Unassembled WGS sequence"/>
</dbReference>
<feature type="coiled-coil region" evidence="1">
    <location>
        <begin position="73"/>
        <end position="100"/>
    </location>
</feature>
<protein>
    <submittedName>
        <fullName evidence="2">Flagellar FliJ family protein</fullName>
    </submittedName>
</protein>